<feature type="transmembrane region" description="Helical" evidence="1">
    <location>
        <begin position="354"/>
        <end position="382"/>
    </location>
</feature>
<feature type="transmembrane region" description="Helical" evidence="1">
    <location>
        <begin position="389"/>
        <end position="407"/>
    </location>
</feature>
<keyword evidence="1" id="KW-1133">Transmembrane helix</keyword>
<keyword evidence="4" id="KW-1185">Reference proteome</keyword>
<name>A0ABZ2I2U5_9HYPH</name>
<feature type="transmembrane region" description="Helical" evidence="1">
    <location>
        <begin position="468"/>
        <end position="488"/>
    </location>
</feature>
<feature type="transmembrane region" description="Helical" evidence="1">
    <location>
        <begin position="169"/>
        <end position="186"/>
    </location>
</feature>
<dbReference type="InterPro" id="IPR002823">
    <property type="entry name" value="DUF112_TM"/>
</dbReference>
<organism evidence="3 4">
    <name type="scientific">Pelagibacterium nitratireducens</name>
    <dbReference type="NCBI Taxonomy" id="1046114"/>
    <lineage>
        <taxon>Bacteria</taxon>
        <taxon>Pseudomonadati</taxon>
        <taxon>Pseudomonadota</taxon>
        <taxon>Alphaproteobacteria</taxon>
        <taxon>Hyphomicrobiales</taxon>
        <taxon>Devosiaceae</taxon>
        <taxon>Pelagibacterium</taxon>
    </lineage>
</organism>
<dbReference type="EMBL" id="CP146275">
    <property type="protein sequence ID" value="WWT33208.1"/>
    <property type="molecule type" value="Genomic_DNA"/>
</dbReference>
<feature type="transmembrane region" description="Helical" evidence="1">
    <location>
        <begin position="61"/>
        <end position="82"/>
    </location>
</feature>
<keyword evidence="1" id="KW-0472">Membrane</keyword>
<feature type="domain" description="DUF112" evidence="2">
    <location>
        <begin position="20"/>
        <end position="439"/>
    </location>
</feature>
<keyword evidence="1" id="KW-0812">Transmembrane</keyword>
<sequence length="509" mass="53316">MIPIDHLLNGLSVATAPHNLLYAFVGCILGTLVGVLPGLGPAAGMALLLPLTFGMEPTSALILLAGMYYGAMYGGSTTSILINTPGESSSVMTAIDGYQMAKKGRAGAALAAAAIGSVIAGTFSVIALTVMAVPLARFGLRFGPAEHFAILVFSMAAVSSLTGKSLARGIFSMVIGLVIATVGIDLQSGMPRFTGGNVELLDGVSFLVAAVGFFAISEVMLNIDDHLRGNATVLAIKGRLWLTREEWRRSFMPILRGTLIGFFKGVVPGGGATISTMLSYSLERGLHKEKEKFGTGMIEGVAGPEAANNAAVGGHMVPLLALGIPTGTTTAILLGAFIIYGIQPGPLLFDQEPGLVWGLIGSMYIGNVMLFILNLPLIAIFVRVLHTPTGILLPLILVTASIGVYSIDYSVQDLLLTWCFGIAGYAFKKADIPIAPLILAMVLGGKMEQSFRQAMTISGGDAQVFVSSWISVLFLMVAALILVLPFVLAQVRRRALRRAEMADVAGTAD</sequence>
<protein>
    <submittedName>
        <fullName evidence="3">Tripartite tricarboxylate transporter permease</fullName>
    </submittedName>
</protein>
<feature type="transmembrane region" description="Helical" evidence="1">
    <location>
        <begin position="319"/>
        <end position="342"/>
    </location>
</feature>
<reference evidence="3 4" key="1">
    <citation type="submission" date="2024-02" db="EMBL/GenBank/DDBJ databases">
        <title>Complete genome sequence of Pelagibacterium nitratireducens ZH15.</title>
        <authorList>
            <person name="Zhao L.H."/>
        </authorList>
    </citation>
    <scope>NUCLEOTIDE SEQUENCE [LARGE SCALE GENOMIC DNA]</scope>
    <source>
        <strain evidence="3 4">ZH15</strain>
    </source>
</reference>
<dbReference type="RefSeq" id="WP_338608644.1">
    <property type="nucleotide sequence ID" value="NZ_CP146275.1"/>
</dbReference>
<dbReference type="Pfam" id="PF01970">
    <property type="entry name" value="TctA"/>
    <property type="match status" value="1"/>
</dbReference>
<dbReference type="PANTHER" id="PTHR35342:SF5">
    <property type="entry name" value="TRICARBOXYLIC TRANSPORT PROTEIN"/>
    <property type="match status" value="1"/>
</dbReference>
<feature type="transmembrane region" description="Helical" evidence="1">
    <location>
        <begin position="108"/>
        <end position="133"/>
    </location>
</feature>
<evidence type="ECO:0000313" key="3">
    <source>
        <dbReference type="EMBL" id="WWT33208.1"/>
    </source>
</evidence>
<feature type="transmembrane region" description="Helical" evidence="1">
    <location>
        <begin position="145"/>
        <end position="163"/>
    </location>
</feature>
<proteinExistence type="predicted"/>
<dbReference type="Proteomes" id="UP001369958">
    <property type="component" value="Chromosome"/>
</dbReference>
<evidence type="ECO:0000313" key="4">
    <source>
        <dbReference type="Proteomes" id="UP001369958"/>
    </source>
</evidence>
<gene>
    <name evidence="3" type="ORF">V6617_01680</name>
</gene>
<dbReference type="PANTHER" id="PTHR35342">
    <property type="entry name" value="TRICARBOXYLIC TRANSPORT PROTEIN"/>
    <property type="match status" value="1"/>
</dbReference>
<accession>A0ABZ2I2U5</accession>
<evidence type="ECO:0000256" key="1">
    <source>
        <dbReference type="SAM" id="Phobius"/>
    </source>
</evidence>
<evidence type="ECO:0000259" key="2">
    <source>
        <dbReference type="Pfam" id="PF01970"/>
    </source>
</evidence>
<feature type="transmembrane region" description="Helical" evidence="1">
    <location>
        <begin position="20"/>
        <end position="49"/>
    </location>
</feature>
<feature type="transmembrane region" description="Helical" evidence="1">
    <location>
        <begin position="198"/>
        <end position="216"/>
    </location>
</feature>